<dbReference type="GO" id="GO:0008743">
    <property type="term" value="F:L-threonine 3-dehydrogenase activity"/>
    <property type="evidence" value="ECO:0007669"/>
    <property type="project" value="UniProtKB-UniRule"/>
</dbReference>
<proteinExistence type="inferred from homology"/>
<dbReference type="GO" id="GO:0030554">
    <property type="term" value="F:adenyl nucleotide binding"/>
    <property type="evidence" value="ECO:0007669"/>
    <property type="project" value="UniProtKB-ARBA"/>
</dbReference>
<dbReference type="InterPro" id="IPR020843">
    <property type="entry name" value="ER"/>
</dbReference>
<keyword evidence="4 8" id="KW-0862">Zinc</keyword>
<accession>A0A7D5XJU7</accession>
<dbReference type="PANTHER" id="PTHR43401:SF2">
    <property type="entry name" value="L-THREONINE 3-DEHYDROGENASE"/>
    <property type="match status" value="1"/>
</dbReference>
<dbReference type="PROSITE" id="PS00059">
    <property type="entry name" value="ADH_ZINC"/>
    <property type="match status" value="1"/>
</dbReference>
<dbReference type="EC" id="1.1.1.103" evidence="7"/>
<dbReference type="InterPro" id="IPR013154">
    <property type="entry name" value="ADH-like_N"/>
</dbReference>
<evidence type="ECO:0000256" key="2">
    <source>
        <dbReference type="ARBA" id="ARBA00022490"/>
    </source>
</evidence>
<evidence type="ECO:0000259" key="9">
    <source>
        <dbReference type="SMART" id="SM00829"/>
    </source>
</evidence>
<keyword evidence="3 8" id="KW-0479">Metal-binding</keyword>
<dbReference type="InterPro" id="IPR011032">
    <property type="entry name" value="GroES-like_sf"/>
</dbReference>
<evidence type="ECO:0000256" key="6">
    <source>
        <dbReference type="ARBA" id="ARBA00023027"/>
    </source>
</evidence>
<dbReference type="GO" id="GO:0051262">
    <property type="term" value="P:protein tetramerization"/>
    <property type="evidence" value="ECO:0007669"/>
    <property type="project" value="UniProtKB-ARBA"/>
</dbReference>
<dbReference type="NCBIfam" id="NF003808">
    <property type="entry name" value="PRK05396.1"/>
    <property type="match status" value="1"/>
</dbReference>
<dbReference type="EMBL" id="CP058998">
    <property type="protein sequence ID" value="QLJ52950.1"/>
    <property type="molecule type" value="Genomic_DNA"/>
</dbReference>
<keyword evidence="2" id="KW-0963">Cytoplasm</keyword>
<comment type="similarity">
    <text evidence="8">Belongs to the zinc-containing alcohol dehydrogenase family.</text>
</comment>
<evidence type="ECO:0000313" key="10">
    <source>
        <dbReference type="EMBL" id="QLJ52950.1"/>
    </source>
</evidence>
<protein>
    <recommendedName>
        <fullName evidence="7">L-threonine 3-dehydrogenase</fullName>
        <ecNumber evidence="7">1.1.1.103</ecNumber>
    </recommendedName>
</protein>
<evidence type="ECO:0000256" key="4">
    <source>
        <dbReference type="ARBA" id="ARBA00022833"/>
    </source>
</evidence>
<sequence>MKGEMKAIMKKKPDPGAELVTVPIPKIGPRDVLVKVKATSICGTDLHIYEWNAWAQRRIKPPRIMGHEFGGEVVEAGKDVTFVSVGDHVSAETHIVCGKCFQCRTGQAHVCQNVKILGVDTDGCFAEYVAIPEENAWVNDKKLPPEIAAIQEPFGNAVHTVFSEDVAGKTVAVFGLGPIGICAVAICRAAGAAHVFAIGRKNDYRLNLAKKMGADTIIKSNDQDVVKLIKEATGGSGVDVSLEMAGSQEAISQCFKVLKFGGRVSLLGLPPDKITLDWADDIVFKAARVYGIAGRKMYGTWYTTAGLLKSGRVNVEPIITHKFKLEEFEKGMQLMHEGKCGKVVLYP</sequence>
<dbReference type="InterPro" id="IPR004627">
    <property type="entry name" value="L-Threonine_3-DHase"/>
</dbReference>
<gene>
    <name evidence="10" type="ORF">Sv326_0775</name>
</gene>
<reference evidence="11" key="1">
    <citation type="submission" date="2020-07" db="EMBL/GenBank/DDBJ databases">
        <title>Metabolic diversity and evolutionary history of the archaeal phylum ###Micrarchaeota### uncovered from a freshwater lake metagenome.</title>
        <authorList>
            <person name="Kadnikov V.V."/>
            <person name="Savvichev A.S."/>
            <person name="Mardanov A.V."/>
            <person name="Beletsky A.V."/>
            <person name="Chupakov A.V."/>
            <person name="Kokryatskaya N.M."/>
            <person name="Pimenov N.V."/>
            <person name="Ravin N.V."/>
        </authorList>
    </citation>
    <scope>NUCLEOTIDE SEQUENCE [LARGE SCALE GENOMIC DNA]</scope>
</reference>
<keyword evidence="5 10" id="KW-0560">Oxidoreductase</keyword>
<dbReference type="Gene3D" id="3.90.180.10">
    <property type="entry name" value="Medium-chain alcohol dehydrogenases, catalytic domain"/>
    <property type="match status" value="1"/>
</dbReference>
<dbReference type="KEGG" id="flt:Sv326_0775"/>
<dbReference type="Pfam" id="PF08240">
    <property type="entry name" value="ADH_N"/>
    <property type="match status" value="1"/>
</dbReference>
<evidence type="ECO:0000256" key="5">
    <source>
        <dbReference type="ARBA" id="ARBA00023002"/>
    </source>
</evidence>
<dbReference type="Proteomes" id="UP000510821">
    <property type="component" value="Chromosome"/>
</dbReference>
<dbReference type="Gene3D" id="3.40.50.720">
    <property type="entry name" value="NAD(P)-binding Rossmann-like Domain"/>
    <property type="match status" value="1"/>
</dbReference>
<dbReference type="GO" id="GO:0006567">
    <property type="term" value="P:L-threonine catabolic process"/>
    <property type="evidence" value="ECO:0007669"/>
    <property type="project" value="UniProtKB-UniRule"/>
</dbReference>
<dbReference type="CDD" id="cd05281">
    <property type="entry name" value="TDH"/>
    <property type="match status" value="1"/>
</dbReference>
<dbReference type="SUPFAM" id="SSF51735">
    <property type="entry name" value="NAD(P)-binding Rossmann-fold domains"/>
    <property type="match status" value="1"/>
</dbReference>
<dbReference type="InterPro" id="IPR013149">
    <property type="entry name" value="ADH-like_C"/>
</dbReference>
<feature type="domain" description="Enoyl reductase (ER)" evidence="9">
    <location>
        <begin position="16"/>
        <end position="345"/>
    </location>
</feature>
<evidence type="ECO:0000256" key="8">
    <source>
        <dbReference type="RuleBase" id="RU361277"/>
    </source>
</evidence>
<dbReference type="AlphaFoldDB" id="A0A7D5XJU7"/>
<evidence type="ECO:0000256" key="1">
    <source>
        <dbReference type="ARBA" id="ARBA00001947"/>
    </source>
</evidence>
<name>A0A7D5XJU7_FERL1</name>
<evidence type="ECO:0000313" key="11">
    <source>
        <dbReference type="Proteomes" id="UP000510821"/>
    </source>
</evidence>
<evidence type="ECO:0000256" key="3">
    <source>
        <dbReference type="ARBA" id="ARBA00022723"/>
    </source>
</evidence>
<dbReference type="Pfam" id="PF00107">
    <property type="entry name" value="ADH_zinc_N"/>
    <property type="match status" value="1"/>
</dbReference>
<dbReference type="NCBIfam" id="TIGR00692">
    <property type="entry name" value="tdh"/>
    <property type="match status" value="1"/>
</dbReference>
<dbReference type="GO" id="GO:0043168">
    <property type="term" value="F:anion binding"/>
    <property type="evidence" value="ECO:0007669"/>
    <property type="project" value="UniProtKB-ARBA"/>
</dbReference>
<organism evidence="10 11">
    <name type="scientific">Fermentimicrarchaeum limneticum</name>
    <dbReference type="NCBI Taxonomy" id="2795018"/>
    <lineage>
        <taxon>Archaea</taxon>
        <taxon>Candidatus Micrarchaeota</taxon>
        <taxon>Candidatus Fermentimicrarchaeales</taxon>
        <taxon>Candidatus Fermentimicrarchaeaceae</taxon>
        <taxon>Candidatus Fermentimicrarchaeum</taxon>
    </lineage>
</organism>
<dbReference type="InterPro" id="IPR050129">
    <property type="entry name" value="Zn_alcohol_dh"/>
</dbReference>
<dbReference type="GO" id="GO:0008270">
    <property type="term" value="F:zinc ion binding"/>
    <property type="evidence" value="ECO:0007669"/>
    <property type="project" value="InterPro"/>
</dbReference>
<keyword evidence="6" id="KW-0520">NAD</keyword>
<comment type="cofactor">
    <cofactor evidence="1 8">
        <name>Zn(2+)</name>
        <dbReference type="ChEBI" id="CHEBI:29105"/>
    </cofactor>
</comment>
<dbReference type="InterPro" id="IPR036291">
    <property type="entry name" value="NAD(P)-bd_dom_sf"/>
</dbReference>
<dbReference type="InterPro" id="IPR002328">
    <property type="entry name" value="ADH_Zn_CS"/>
</dbReference>
<evidence type="ECO:0000256" key="7">
    <source>
        <dbReference type="NCBIfam" id="TIGR00692"/>
    </source>
</evidence>
<dbReference type="SMART" id="SM00829">
    <property type="entry name" value="PKS_ER"/>
    <property type="match status" value="1"/>
</dbReference>
<dbReference type="PANTHER" id="PTHR43401">
    <property type="entry name" value="L-THREONINE 3-DEHYDROGENASE"/>
    <property type="match status" value="1"/>
</dbReference>
<dbReference type="SUPFAM" id="SSF50129">
    <property type="entry name" value="GroES-like"/>
    <property type="match status" value="1"/>
</dbReference>